<dbReference type="EMBL" id="NCVQ01000007">
    <property type="protein sequence ID" value="PWZ18930.1"/>
    <property type="molecule type" value="Genomic_DNA"/>
</dbReference>
<organism evidence="2 3">
    <name type="scientific">Zea mays</name>
    <name type="common">Maize</name>
    <dbReference type="NCBI Taxonomy" id="4577"/>
    <lineage>
        <taxon>Eukaryota</taxon>
        <taxon>Viridiplantae</taxon>
        <taxon>Streptophyta</taxon>
        <taxon>Embryophyta</taxon>
        <taxon>Tracheophyta</taxon>
        <taxon>Spermatophyta</taxon>
        <taxon>Magnoliopsida</taxon>
        <taxon>Liliopsida</taxon>
        <taxon>Poales</taxon>
        <taxon>Poaceae</taxon>
        <taxon>PACMAD clade</taxon>
        <taxon>Panicoideae</taxon>
        <taxon>Andropogonodae</taxon>
        <taxon>Andropogoneae</taxon>
        <taxon>Tripsacinae</taxon>
        <taxon>Zea</taxon>
    </lineage>
</organism>
<evidence type="ECO:0000313" key="3">
    <source>
        <dbReference type="Proteomes" id="UP000251960"/>
    </source>
</evidence>
<comment type="caution">
    <text evidence="2">The sequence shown here is derived from an EMBL/GenBank/DDBJ whole genome shotgun (WGS) entry which is preliminary data.</text>
</comment>
<gene>
    <name evidence="2" type="ORF">Zm00014a_004972</name>
</gene>
<dbReference type="Proteomes" id="UP000251960">
    <property type="component" value="Chromosome 6"/>
</dbReference>
<sequence>MSISDGSIIDCTIPCDTTPGGRDDVRQRKRERERVRYATMSAEKKNELKKRRESRKKGNVMHHEYSEVCNIPANKDNNNHQNNEIEDVDDDSYQLHKNNSFEVHRRLGSEKLSTHLSDECPQVFVSDRSIKNPTVHCGNTLVALGQTSHQHDSNQSSEVLDPRERKRIRERTRFATQTKEQRALRNRESCNKMARKNYKRRQREIKLQDLIGIEDPKFTPELVWSSTDAEAPHGSLCSSEGMAIPELSPTPFVPNPSQTEDVEKDSMTESPRRQRHKRHVSSGQRQTLVSRQNQKFHLAIGTNFATATRDRVMENDVDNEIDHQTVSEIDNNESTGLCPFPHTESNNMTEGADIGMQHQAAPTVTTNDDVEDVLFTEDDDEAVLFEDDEDEGYLFAGQDGESGEDIDIDETQDAFTVVPDVPDPYDKVYSNIPEETYLLNTIADCDYCKAKKFQYEPPGFCCRNGQIDLAPFETPSQLRRLWECADADARHFRDNIRFLTAISRSLLYIVALTI</sequence>
<feature type="region of interest" description="Disordered" evidence="1">
    <location>
        <begin position="146"/>
        <end position="165"/>
    </location>
</feature>
<evidence type="ECO:0000256" key="1">
    <source>
        <dbReference type="SAM" id="MobiDB-lite"/>
    </source>
</evidence>
<evidence type="ECO:0000313" key="2">
    <source>
        <dbReference type="EMBL" id="PWZ18930.1"/>
    </source>
</evidence>
<dbReference type="ExpressionAtlas" id="A0A3L6EDQ1">
    <property type="expression patterns" value="baseline and differential"/>
</dbReference>
<feature type="region of interest" description="Disordered" evidence="1">
    <location>
        <begin position="1"/>
        <end position="33"/>
    </location>
</feature>
<feature type="compositionally biased region" description="Basic and acidic residues" evidence="1">
    <location>
        <begin position="21"/>
        <end position="33"/>
    </location>
</feature>
<feature type="region of interest" description="Disordered" evidence="1">
    <location>
        <begin position="41"/>
        <end position="60"/>
    </location>
</feature>
<protein>
    <submittedName>
        <fullName evidence="2">Uncharacterized protein</fullName>
    </submittedName>
</protein>
<reference evidence="2 3" key="1">
    <citation type="journal article" date="2018" name="Nat. Genet.">
        <title>Extensive intraspecific gene order and gene structural variations between Mo17 and other maize genomes.</title>
        <authorList>
            <person name="Sun S."/>
            <person name="Zhou Y."/>
            <person name="Chen J."/>
            <person name="Shi J."/>
            <person name="Zhao H."/>
            <person name="Zhao H."/>
            <person name="Song W."/>
            <person name="Zhang M."/>
            <person name="Cui Y."/>
            <person name="Dong X."/>
            <person name="Liu H."/>
            <person name="Ma X."/>
            <person name="Jiao Y."/>
            <person name="Wang B."/>
            <person name="Wei X."/>
            <person name="Stein J.C."/>
            <person name="Glaubitz J.C."/>
            <person name="Lu F."/>
            <person name="Yu G."/>
            <person name="Liang C."/>
            <person name="Fengler K."/>
            <person name="Li B."/>
            <person name="Rafalski A."/>
            <person name="Schnable P.S."/>
            <person name="Ware D.H."/>
            <person name="Buckler E.S."/>
            <person name="Lai J."/>
        </authorList>
    </citation>
    <scope>NUCLEOTIDE SEQUENCE [LARGE SCALE GENOMIC DNA]</scope>
    <source>
        <strain evidence="3">cv. Missouri 17</strain>
        <tissue evidence="2">Seedling</tissue>
    </source>
</reference>
<feature type="region of interest" description="Disordered" evidence="1">
    <location>
        <begin position="233"/>
        <end position="288"/>
    </location>
</feature>
<proteinExistence type="predicted"/>
<accession>A0A3L6EDQ1</accession>
<feature type="compositionally biased region" description="Basic residues" evidence="1">
    <location>
        <begin position="47"/>
        <end position="60"/>
    </location>
</feature>
<name>A0A3L6EDQ1_MAIZE</name>
<feature type="compositionally biased region" description="Polar residues" evidence="1">
    <location>
        <begin position="146"/>
        <end position="158"/>
    </location>
</feature>
<dbReference type="AlphaFoldDB" id="A0A3L6EDQ1"/>